<evidence type="ECO:0000313" key="2">
    <source>
        <dbReference type="Proteomes" id="UP000054321"/>
    </source>
</evidence>
<dbReference type="EMBL" id="KN832883">
    <property type="protein sequence ID" value="KIM96929.1"/>
    <property type="molecule type" value="Genomic_DNA"/>
</dbReference>
<dbReference type="PANTHER" id="PTHR33481">
    <property type="entry name" value="REVERSE TRANSCRIPTASE"/>
    <property type="match status" value="1"/>
</dbReference>
<gene>
    <name evidence="1" type="ORF">OIDMADRAFT_62873</name>
</gene>
<dbReference type="PANTHER" id="PTHR33481:SF1">
    <property type="entry name" value="ENDONUCLEASE_EXONUCLEASE_PHOSPHATASE DOMAIN-CONTAINING PROTEIN-RELATED"/>
    <property type="match status" value="1"/>
</dbReference>
<evidence type="ECO:0008006" key="3">
    <source>
        <dbReference type="Google" id="ProtNLM"/>
    </source>
</evidence>
<dbReference type="STRING" id="913774.A0A0C3H0L2"/>
<accession>A0A0C3H0L2</accession>
<protein>
    <recommendedName>
        <fullName evidence="3">Reverse transcriptase domain-containing protein</fullName>
    </recommendedName>
</protein>
<evidence type="ECO:0000313" key="1">
    <source>
        <dbReference type="EMBL" id="KIM96929.1"/>
    </source>
</evidence>
<dbReference type="OrthoDB" id="4368687at2759"/>
<feature type="non-terminal residue" evidence="1">
    <location>
        <position position="1"/>
    </location>
</feature>
<sequence>LSIEEVERRVFAAQPWKAQGEDGLLAIVWKQVWPAVKERVLVLFQASLDVGELPAEWRNAKIIPLKKSDKGNYTLAKAWRPISLLPTLGKALE</sequence>
<reference evidence="1 2" key="1">
    <citation type="submission" date="2014-04" db="EMBL/GenBank/DDBJ databases">
        <authorList>
            <consortium name="DOE Joint Genome Institute"/>
            <person name="Kuo A."/>
            <person name="Martino E."/>
            <person name="Perotto S."/>
            <person name="Kohler A."/>
            <person name="Nagy L.G."/>
            <person name="Floudas D."/>
            <person name="Copeland A."/>
            <person name="Barry K.W."/>
            <person name="Cichocki N."/>
            <person name="Veneault-Fourrey C."/>
            <person name="LaButti K."/>
            <person name="Lindquist E.A."/>
            <person name="Lipzen A."/>
            <person name="Lundell T."/>
            <person name="Morin E."/>
            <person name="Murat C."/>
            <person name="Sun H."/>
            <person name="Tunlid A."/>
            <person name="Henrissat B."/>
            <person name="Grigoriev I.V."/>
            <person name="Hibbett D.S."/>
            <person name="Martin F."/>
            <person name="Nordberg H.P."/>
            <person name="Cantor M.N."/>
            <person name="Hua S.X."/>
        </authorList>
    </citation>
    <scope>NUCLEOTIDE SEQUENCE [LARGE SCALE GENOMIC DNA]</scope>
    <source>
        <strain evidence="1 2">Zn</strain>
    </source>
</reference>
<keyword evidence="2" id="KW-1185">Reference proteome</keyword>
<proteinExistence type="predicted"/>
<feature type="non-terminal residue" evidence="1">
    <location>
        <position position="93"/>
    </location>
</feature>
<dbReference type="AlphaFoldDB" id="A0A0C3H0L2"/>
<dbReference type="InParanoid" id="A0A0C3H0L2"/>
<name>A0A0C3H0L2_OIDMZ</name>
<dbReference type="HOGENOM" id="CLU_118269_3_0_1"/>
<reference evidence="2" key="2">
    <citation type="submission" date="2015-01" db="EMBL/GenBank/DDBJ databases">
        <title>Evolutionary Origins and Diversification of the Mycorrhizal Mutualists.</title>
        <authorList>
            <consortium name="DOE Joint Genome Institute"/>
            <consortium name="Mycorrhizal Genomics Consortium"/>
            <person name="Kohler A."/>
            <person name="Kuo A."/>
            <person name="Nagy L.G."/>
            <person name="Floudas D."/>
            <person name="Copeland A."/>
            <person name="Barry K.W."/>
            <person name="Cichocki N."/>
            <person name="Veneault-Fourrey C."/>
            <person name="LaButti K."/>
            <person name="Lindquist E.A."/>
            <person name="Lipzen A."/>
            <person name="Lundell T."/>
            <person name="Morin E."/>
            <person name="Murat C."/>
            <person name="Riley R."/>
            <person name="Ohm R."/>
            <person name="Sun H."/>
            <person name="Tunlid A."/>
            <person name="Henrissat B."/>
            <person name="Grigoriev I.V."/>
            <person name="Hibbett D.S."/>
            <person name="Martin F."/>
        </authorList>
    </citation>
    <scope>NUCLEOTIDE SEQUENCE [LARGE SCALE GENOMIC DNA]</scope>
    <source>
        <strain evidence="2">Zn</strain>
    </source>
</reference>
<organism evidence="1 2">
    <name type="scientific">Oidiodendron maius (strain Zn)</name>
    <dbReference type="NCBI Taxonomy" id="913774"/>
    <lineage>
        <taxon>Eukaryota</taxon>
        <taxon>Fungi</taxon>
        <taxon>Dikarya</taxon>
        <taxon>Ascomycota</taxon>
        <taxon>Pezizomycotina</taxon>
        <taxon>Leotiomycetes</taxon>
        <taxon>Leotiomycetes incertae sedis</taxon>
        <taxon>Myxotrichaceae</taxon>
        <taxon>Oidiodendron</taxon>
    </lineage>
</organism>
<dbReference type="Proteomes" id="UP000054321">
    <property type="component" value="Unassembled WGS sequence"/>
</dbReference>